<evidence type="ECO:0000256" key="1">
    <source>
        <dbReference type="ARBA" id="ARBA00006216"/>
    </source>
</evidence>
<accession>A0A6V6Y1U6</accession>
<dbReference type="NCBIfam" id="TIGR01978">
    <property type="entry name" value="sufC"/>
    <property type="match status" value="1"/>
</dbReference>
<dbReference type="EMBL" id="CAIJCS010000016">
    <property type="protein sequence ID" value="CAC9928661.1"/>
    <property type="molecule type" value="Genomic_DNA"/>
</dbReference>
<proteinExistence type="inferred from homology"/>
<dbReference type="SMART" id="SM00382">
    <property type="entry name" value="AAA"/>
    <property type="match status" value="1"/>
</dbReference>
<dbReference type="RefSeq" id="WP_180499345.1">
    <property type="nucleotide sequence ID" value="NZ_CAIJCS010000016.1"/>
</dbReference>
<dbReference type="PANTHER" id="PTHR43204:SF1">
    <property type="entry name" value="ABC TRANSPORTER I FAMILY MEMBER 6, CHLOROPLASTIC"/>
    <property type="match status" value="1"/>
</dbReference>
<name>A0A6V6Y1U6_9FIRM</name>
<dbReference type="SUPFAM" id="SSF52540">
    <property type="entry name" value="P-loop containing nucleoside triphosphate hydrolases"/>
    <property type="match status" value="1"/>
</dbReference>
<sequence length="248" mass="27771">MDALLKVEDVRASVEEKEILKGMNLTVNKGEVHVIMGPNGSGKSTLANVIMANPAYTMTDGKIFFEGEDISEETTDKRALRGLYLSFQTPYEIPGISVENFIRQALLARGKKTSIVKFKKELKKKMELLDMKPEYAERYLNVGFSGGERKKTEILQLLMLDPELAILDETDSGLDVDAVATVSRGLKEYLDGEKSAIIITHHREILKEIHPDYVHVINDGKIVTEGGDEIIDRIETEGFGWIKDEKNA</sequence>
<evidence type="ECO:0000259" key="4">
    <source>
        <dbReference type="PROSITE" id="PS50893"/>
    </source>
</evidence>
<dbReference type="PANTHER" id="PTHR43204">
    <property type="entry name" value="ABC TRANSPORTER I FAMILY MEMBER 6, CHLOROPLASTIC"/>
    <property type="match status" value="1"/>
</dbReference>
<dbReference type="GO" id="GO:0005524">
    <property type="term" value="F:ATP binding"/>
    <property type="evidence" value="ECO:0007669"/>
    <property type="project" value="UniProtKB-KW"/>
</dbReference>
<protein>
    <submittedName>
        <fullName evidence="5">FeS assembly ATPase SufC</fullName>
    </submittedName>
</protein>
<comment type="caution">
    <text evidence="5">The sequence shown here is derived from an EMBL/GenBank/DDBJ whole genome shotgun (WGS) entry which is preliminary data.</text>
</comment>
<dbReference type="InterPro" id="IPR003593">
    <property type="entry name" value="AAA+_ATPase"/>
</dbReference>
<dbReference type="InterPro" id="IPR027417">
    <property type="entry name" value="P-loop_NTPase"/>
</dbReference>
<evidence type="ECO:0000313" key="5">
    <source>
        <dbReference type="EMBL" id="CAC9928661.1"/>
    </source>
</evidence>
<dbReference type="PROSITE" id="PS50893">
    <property type="entry name" value="ABC_TRANSPORTER_2"/>
    <property type="match status" value="1"/>
</dbReference>
<evidence type="ECO:0000313" key="6">
    <source>
        <dbReference type="Proteomes" id="UP000586454"/>
    </source>
</evidence>
<dbReference type="AlphaFoldDB" id="A0A6V6Y1U6"/>
<dbReference type="InterPro" id="IPR010230">
    <property type="entry name" value="FeS-cluster_ATPase_SufC"/>
</dbReference>
<dbReference type="Pfam" id="PF00005">
    <property type="entry name" value="ABC_tran"/>
    <property type="match status" value="1"/>
</dbReference>
<comment type="similarity">
    <text evidence="1">Belongs to the ABC transporter superfamily. Ycf16 family.</text>
</comment>
<keyword evidence="2" id="KW-0547">Nucleotide-binding</keyword>
<dbReference type="GO" id="GO:0016887">
    <property type="term" value="F:ATP hydrolysis activity"/>
    <property type="evidence" value="ECO:0007669"/>
    <property type="project" value="InterPro"/>
</dbReference>
<feature type="domain" description="ABC transporter" evidence="4">
    <location>
        <begin position="5"/>
        <end position="244"/>
    </location>
</feature>
<organism evidence="5 6">
    <name type="scientific">Aedoeadaptatus nemausensis</name>
    <dbReference type="NCBI Taxonomy" id="2582829"/>
    <lineage>
        <taxon>Bacteria</taxon>
        <taxon>Bacillati</taxon>
        <taxon>Bacillota</taxon>
        <taxon>Tissierellia</taxon>
        <taxon>Tissierellales</taxon>
        <taxon>Peptoniphilaceae</taxon>
        <taxon>Aedoeadaptatus</taxon>
    </lineage>
</organism>
<keyword evidence="3" id="KW-0067">ATP-binding</keyword>
<gene>
    <name evidence="5" type="ORF">PEPNEM18_00727</name>
</gene>
<dbReference type="Proteomes" id="UP000586454">
    <property type="component" value="Unassembled WGS sequence"/>
</dbReference>
<keyword evidence="6" id="KW-1185">Reference proteome</keyword>
<reference evidence="5 6" key="1">
    <citation type="submission" date="2020-06" db="EMBL/GenBank/DDBJ databases">
        <authorList>
            <person name="Criscuolo A."/>
        </authorList>
    </citation>
    <scope>NUCLEOTIDE SEQUENCE [LARGE SCALE GENOMIC DNA]</scope>
    <source>
        <strain evidence="5">1804121828</strain>
    </source>
</reference>
<evidence type="ECO:0000256" key="2">
    <source>
        <dbReference type="ARBA" id="ARBA00022741"/>
    </source>
</evidence>
<dbReference type="CDD" id="cd03217">
    <property type="entry name" value="ABC_FeS_Assembly"/>
    <property type="match status" value="1"/>
</dbReference>
<dbReference type="Gene3D" id="3.40.50.300">
    <property type="entry name" value="P-loop containing nucleotide triphosphate hydrolases"/>
    <property type="match status" value="1"/>
</dbReference>
<evidence type="ECO:0000256" key="3">
    <source>
        <dbReference type="ARBA" id="ARBA00022840"/>
    </source>
</evidence>
<dbReference type="InterPro" id="IPR003439">
    <property type="entry name" value="ABC_transporter-like_ATP-bd"/>
</dbReference>